<dbReference type="Proteomes" id="UP000244005">
    <property type="component" value="Unassembled WGS sequence"/>
</dbReference>
<reference evidence="3" key="1">
    <citation type="journal article" date="2017" name="Cell">
        <title>Insights into land plant evolution garnered from the Marchantia polymorpha genome.</title>
        <authorList>
            <person name="Bowman J.L."/>
            <person name="Kohchi T."/>
            <person name="Yamato K.T."/>
            <person name="Jenkins J."/>
            <person name="Shu S."/>
            <person name="Ishizaki K."/>
            <person name="Yamaoka S."/>
            <person name="Nishihama R."/>
            <person name="Nakamura Y."/>
            <person name="Berger F."/>
            <person name="Adam C."/>
            <person name="Aki S.S."/>
            <person name="Althoff F."/>
            <person name="Araki T."/>
            <person name="Arteaga-Vazquez M.A."/>
            <person name="Balasubrmanian S."/>
            <person name="Barry K."/>
            <person name="Bauer D."/>
            <person name="Boehm C.R."/>
            <person name="Briginshaw L."/>
            <person name="Caballero-Perez J."/>
            <person name="Catarino B."/>
            <person name="Chen F."/>
            <person name="Chiyoda S."/>
            <person name="Chovatia M."/>
            <person name="Davies K.M."/>
            <person name="Delmans M."/>
            <person name="Demura T."/>
            <person name="Dierschke T."/>
            <person name="Dolan L."/>
            <person name="Dorantes-Acosta A.E."/>
            <person name="Eklund D.M."/>
            <person name="Florent S.N."/>
            <person name="Flores-Sandoval E."/>
            <person name="Fujiyama A."/>
            <person name="Fukuzawa H."/>
            <person name="Galik B."/>
            <person name="Grimanelli D."/>
            <person name="Grimwood J."/>
            <person name="Grossniklaus U."/>
            <person name="Hamada T."/>
            <person name="Haseloff J."/>
            <person name="Hetherington A.J."/>
            <person name="Higo A."/>
            <person name="Hirakawa Y."/>
            <person name="Hundley H.N."/>
            <person name="Ikeda Y."/>
            <person name="Inoue K."/>
            <person name="Inoue S.I."/>
            <person name="Ishida S."/>
            <person name="Jia Q."/>
            <person name="Kakita M."/>
            <person name="Kanazawa T."/>
            <person name="Kawai Y."/>
            <person name="Kawashima T."/>
            <person name="Kennedy M."/>
            <person name="Kinose K."/>
            <person name="Kinoshita T."/>
            <person name="Kohara Y."/>
            <person name="Koide E."/>
            <person name="Komatsu K."/>
            <person name="Kopischke S."/>
            <person name="Kubo M."/>
            <person name="Kyozuka J."/>
            <person name="Lagercrantz U."/>
            <person name="Lin S.S."/>
            <person name="Lindquist E."/>
            <person name="Lipzen A.M."/>
            <person name="Lu C.W."/>
            <person name="De Luna E."/>
            <person name="Martienssen R.A."/>
            <person name="Minamino N."/>
            <person name="Mizutani M."/>
            <person name="Mizutani M."/>
            <person name="Mochizuki N."/>
            <person name="Monte I."/>
            <person name="Mosher R."/>
            <person name="Nagasaki H."/>
            <person name="Nakagami H."/>
            <person name="Naramoto S."/>
            <person name="Nishitani K."/>
            <person name="Ohtani M."/>
            <person name="Okamoto T."/>
            <person name="Okumura M."/>
            <person name="Phillips J."/>
            <person name="Pollak B."/>
            <person name="Reinders A."/>
            <person name="Rovekamp M."/>
            <person name="Sano R."/>
            <person name="Sawa S."/>
            <person name="Schmid M.W."/>
            <person name="Shirakawa M."/>
            <person name="Solano R."/>
            <person name="Spunde A."/>
            <person name="Suetsugu N."/>
            <person name="Sugano S."/>
            <person name="Sugiyama A."/>
            <person name="Sun R."/>
            <person name="Suzuki Y."/>
            <person name="Takenaka M."/>
            <person name="Takezawa D."/>
            <person name="Tomogane H."/>
            <person name="Tsuzuki M."/>
            <person name="Ueda T."/>
            <person name="Umeda M."/>
            <person name="Ward J.M."/>
            <person name="Watanabe Y."/>
            <person name="Yazaki K."/>
            <person name="Yokoyama R."/>
            <person name="Yoshitake Y."/>
            <person name="Yotsui I."/>
            <person name="Zachgo S."/>
            <person name="Schmutz J."/>
        </authorList>
    </citation>
    <scope>NUCLEOTIDE SEQUENCE [LARGE SCALE GENOMIC DNA]</scope>
    <source>
        <strain evidence="3">Tak-1</strain>
    </source>
</reference>
<name>A0A2R6VXI0_MARPO</name>
<gene>
    <name evidence="2" type="ORF">MARPO_2834s0001</name>
</gene>
<evidence type="ECO:0000256" key="1">
    <source>
        <dbReference type="SAM" id="MobiDB-lite"/>
    </source>
</evidence>
<evidence type="ECO:0000313" key="3">
    <source>
        <dbReference type="Proteomes" id="UP000244005"/>
    </source>
</evidence>
<sequence length="157" mass="17380">MADVRGSFEFSRRRAAGGLENDHCKKNLSARSLSIIVESRAPARRRTYCWDVTRSEREAEVEGGNHSHVFVDVGISAFPHLRICAIPQLRVYLRGCMVPGTQRGRGLGCSIHERWDFASKSPPPPAGPLQEQRRAVPAPSPSKRHVIQGTGLIISEN</sequence>
<dbReference type="AlphaFoldDB" id="A0A2R6VXI0"/>
<proteinExistence type="predicted"/>
<feature type="region of interest" description="Disordered" evidence="1">
    <location>
        <begin position="120"/>
        <end position="144"/>
    </location>
</feature>
<evidence type="ECO:0000313" key="2">
    <source>
        <dbReference type="EMBL" id="PTQ26319.1"/>
    </source>
</evidence>
<protein>
    <submittedName>
        <fullName evidence="2">Uncharacterized protein</fullName>
    </submittedName>
</protein>
<keyword evidence="3" id="KW-1185">Reference proteome</keyword>
<accession>A0A2R6VXI0</accession>
<dbReference type="EMBL" id="KZ774739">
    <property type="protein sequence ID" value="PTQ26319.1"/>
    <property type="molecule type" value="Genomic_DNA"/>
</dbReference>
<organism evidence="2 3">
    <name type="scientific">Marchantia polymorpha</name>
    <name type="common">Common liverwort</name>
    <name type="synonym">Marchantia aquatica</name>
    <dbReference type="NCBI Taxonomy" id="3197"/>
    <lineage>
        <taxon>Eukaryota</taxon>
        <taxon>Viridiplantae</taxon>
        <taxon>Streptophyta</taxon>
        <taxon>Embryophyta</taxon>
        <taxon>Marchantiophyta</taxon>
        <taxon>Marchantiopsida</taxon>
        <taxon>Marchantiidae</taxon>
        <taxon>Marchantiales</taxon>
        <taxon>Marchantiaceae</taxon>
        <taxon>Marchantia</taxon>
    </lineage>
</organism>